<evidence type="ECO:0000313" key="1">
    <source>
        <dbReference type="EMBL" id="ACR12972.1"/>
    </source>
</evidence>
<dbReference type="EMBL" id="CP001614">
    <property type="protein sequence ID" value="ACR12972.1"/>
    <property type="molecule type" value="Genomic_DNA"/>
</dbReference>
<dbReference type="eggNOG" id="ENOG5030T7V">
    <property type="taxonomic scope" value="Bacteria"/>
</dbReference>
<gene>
    <name evidence="1" type="ordered locus">TERTU_4082</name>
</gene>
<dbReference type="OrthoDB" id="5703295at2"/>
<protein>
    <submittedName>
        <fullName evidence="1">Uncharacterized protein</fullName>
    </submittedName>
</protein>
<sequence>MSETIWVKIETTKGNDDVWSFKGLMWQRDFEKITSNEQRDGYFQLNKVYWISTVYDDSGNSEEEKLYQYGKGKLEAFRGDLYLKVEHLVSIAPIDGASELERYQKRQNSPLRAVTPIRS</sequence>
<dbReference type="GeneID" id="58411338"/>
<keyword evidence="2" id="KW-1185">Reference proteome</keyword>
<organism evidence="1 2">
    <name type="scientific">Teredinibacter turnerae (strain ATCC 39867 / T7901)</name>
    <dbReference type="NCBI Taxonomy" id="377629"/>
    <lineage>
        <taxon>Bacteria</taxon>
        <taxon>Pseudomonadati</taxon>
        <taxon>Pseudomonadota</taxon>
        <taxon>Gammaproteobacteria</taxon>
        <taxon>Cellvibrionales</taxon>
        <taxon>Cellvibrionaceae</taxon>
        <taxon>Teredinibacter</taxon>
    </lineage>
</organism>
<accession>C5BUD7</accession>
<dbReference type="Proteomes" id="UP000009080">
    <property type="component" value="Chromosome"/>
</dbReference>
<evidence type="ECO:0000313" key="2">
    <source>
        <dbReference type="Proteomes" id="UP000009080"/>
    </source>
</evidence>
<dbReference type="AlphaFoldDB" id="C5BUD7"/>
<dbReference type="RefSeq" id="WP_015819085.1">
    <property type="nucleotide sequence ID" value="NC_012997.1"/>
</dbReference>
<proteinExistence type="predicted"/>
<name>C5BUD7_TERTT</name>
<reference evidence="1 2" key="1">
    <citation type="journal article" date="2009" name="PLoS ONE">
        <title>The complete genome of Teredinibacter turnerae T7901: an intracellular endosymbiont of marine wood-boring bivalves (shipworms).</title>
        <authorList>
            <person name="Yang J.C."/>
            <person name="Madupu R."/>
            <person name="Durkin A.S."/>
            <person name="Ekborg N.A."/>
            <person name="Pedamallu C.S."/>
            <person name="Hostetler J.B."/>
            <person name="Radune D."/>
            <person name="Toms B.S."/>
            <person name="Henrissat B."/>
            <person name="Coutinho P.M."/>
            <person name="Schwarz S."/>
            <person name="Field L."/>
            <person name="Trindade-Silva A.E."/>
            <person name="Soares C.A.G."/>
            <person name="Elshahawi S."/>
            <person name="Hanora A."/>
            <person name="Schmidt E.W."/>
            <person name="Haygood M.G."/>
            <person name="Posfai J."/>
            <person name="Benner J."/>
            <person name="Madinger C."/>
            <person name="Nove J."/>
            <person name="Anton B."/>
            <person name="Chaudhary K."/>
            <person name="Foster J."/>
            <person name="Holman A."/>
            <person name="Kumar S."/>
            <person name="Lessard P.A."/>
            <person name="Luyten Y.A."/>
            <person name="Slatko B."/>
            <person name="Wood N."/>
            <person name="Wu B."/>
            <person name="Teplitski M."/>
            <person name="Mougous J.D."/>
            <person name="Ward N."/>
            <person name="Eisen J.A."/>
            <person name="Badger J.H."/>
            <person name="Distel D.L."/>
        </authorList>
    </citation>
    <scope>NUCLEOTIDE SEQUENCE [LARGE SCALE GENOMIC DNA]</scope>
    <source>
        <strain evidence="2">ATCC 39867 / T7901</strain>
    </source>
</reference>
<dbReference type="KEGG" id="ttu:TERTU_4082"/>
<dbReference type="HOGENOM" id="CLU_2060295_0_0_6"/>